<dbReference type="Pfam" id="PF00202">
    <property type="entry name" value="Aminotran_3"/>
    <property type="match status" value="1"/>
</dbReference>
<gene>
    <name evidence="7" type="ORF">GSF22_28445</name>
</gene>
<dbReference type="PANTHER" id="PTHR45688:SF3">
    <property type="entry name" value="ALANINE--GLYOXYLATE AMINOTRANSFERASE 2, MITOCHONDRIAL"/>
    <property type="match status" value="1"/>
</dbReference>
<comment type="subunit">
    <text evidence="3">Homotetramer.</text>
</comment>
<dbReference type="RefSeq" id="WP_208816898.1">
    <property type="nucleotide sequence ID" value="NZ_WVUH01000368.1"/>
</dbReference>
<evidence type="ECO:0000313" key="7">
    <source>
        <dbReference type="EMBL" id="MBO4209890.1"/>
    </source>
</evidence>
<dbReference type="PANTHER" id="PTHR45688">
    <property type="match status" value="1"/>
</dbReference>
<dbReference type="InterPro" id="IPR005814">
    <property type="entry name" value="Aminotrans_3"/>
</dbReference>
<dbReference type="Gene3D" id="3.90.1150.10">
    <property type="entry name" value="Aspartate Aminotransferase, domain 1"/>
    <property type="match status" value="1"/>
</dbReference>
<dbReference type="InterPro" id="IPR015422">
    <property type="entry name" value="PyrdxlP-dep_Trfase_small"/>
</dbReference>
<feature type="non-terminal residue" evidence="7">
    <location>
        <position position="1"/>
    </location>
</feature>
<dbReference type="SUPFAM" id="SSF53383">
    <property type="entry name" value="PLP-dependent transferases"/>
    <property type="match status" value="1"/>
</dbReference>
<evidence type="ECO:0000256" key="4">
    <source>
        <dbReference type="ARBA" id="ARBA00013049"/>
    </source>
</evidence>
<dbReference type="EMBL" id="WVUH01000368">
    <property type="protein sequence ID" value="MBO4209890.1"/>
    <property type="molecule type" value="Genomic_DNA"/>
</dbReference>
<accession>A0ABS3VZC2</accession>
<organism evidence="7 8">
    <name type="scientific">Micromonospora echinofusca</name>
    <dbReference type="NCBI Taxonomy" id="47858"/>
    <lineage>
        <taxon>Bacteria</taxon>
        <taxon>Bacillati</taxon>
        <taxon>Actinomycetota</taxon>
        <taxon>Actinomycetes</taxon>
        <taxon>Micromonosporales</taxon>
        <taxon>Micromonosporaceae</taxon>
        <taxon>Micromonospora</taxon>
    </lineage>
</organism>
<dbReference type="EC" id="2.6.1.44" evidence="4"/>
<evidence type="ECO:0000256" key="2">
    <source>
        <dbReference type="ARBA" id="ARBA00008954"/>
    </source>
</evidence>
<protein>
    <recommendedName>
        <fullName evidence="4">alanine--glyoxylate transaminase</fullName>
        <ecNumber evidence="4">2.6.1.44</ecNumber>
    </recommendedName>
</protein>
<proteinExistence type="inferred from homology"/>
<evidence type="ECO:0000313" key="8">
    <source>
        <dbReference type="Proteomes" id="UP000823521"/>
    </source>
</evidence>
<keyword evidence="6" id="KW-0808">Transferase</keyword>
<evidence type="ECO:0000256" key="1">
    <source>
        <dbReference type="ARBA" id="ARBA00001933"/>
    </source>
</evidence>
<keyword evidence="8" id="KW-1185">Reference proteome</keyword>
<evidence type="ECO:0000256" key="5">
    <source>
        <dbReference type="ARBA" id="ARBA00022576"/>
    </source>
</evidence>
<sequence>RGLMLAVEFVRPGTTEPDPQATAEVFEACRAGGLLVGKGGLHGNVIRMGPPLTLTEEEAREGLAILVDAIRQVLAGEGGAA</sequence>
<comment type="caution">
    <text evidence="7">The sequence shown here is derived from an EMBL/GenBank/DDBJ whole genome shotgun (WGS) entry which is preliminary data.</text>
</comment>
<keyword evidence="5 7" id="KW-0032">Aminotransferase</keyword>
<name>A0ABS3VZC2_MICEH</name>
<dbReference type="Proteomes" id="UP000823521">
    <property type="component" value="Unassembled WGS sequence"/>
</dbReference>
<evidence type="ECO:0000256" key="6">
    <source>
        <dbReference type="ARBA" id="ARBA00022679"/>
    </source>
</evidence>
<reference evidence="7 8" key="1">
    <citation type="submission" date="2019-12" db="EMBL/GenBank/DDBJ databases">
        <title>Whole genome sequencing of endophytic Actinobacterium Micromonospora sp. MPMI6T.</title>
        <authorList>
            <person name="Evv R."/>
            <person name="Podile A.R."/>
        </authorList>
    </citation>
    <scope>NUCLEOTIDE SEQUENCE [LARGE SCALE GENOMIC DNA]</scope>
    <source>
        <strain evidence="7 8">MPMI6</strain>
    </source>
</reference>
<evidence type="ECO:0000256" key="3">
    <source>
        <dbReference type="ARBA" id="ARBA00011881"/>
    </source>
</evidence>
<comment type="similarity">
    <text evidence="2">Belongs to the class-III pyridoxal-phosphate-dependent aminotransferase family.</text>
</comment>
<dbReference type="GO" id="GO:0008483">
    <property type="term" value="F:transaminase activity"/>
    <property type="evidence" value="ECO:0007669"/>
    <property type="project" value="UniProtKB-KW"/>
</dbReference>
<dbReference type="InterPro" id="IPR015424">
    <property type="entry name" value="PyrdxlP-dep_Trfase"/>
</dbReference>
<comment type="cofactor">
    <cofactor evidence="1">
        <name>pyridoxal 5'-phosphate</name>
        <dbReference type="ChEBI" id="CHEBI:597326"/>
    </cofactor>
</comment>